<dbReference type="SUPFAM" id="SSF53383">
    <property type="entry name" value="PLP-dependent transferases"/>
    <property type="match status" value="1"/>
</dbReference>
<comment type="pathway">
    <text evidence="2">Lipid metabolism; sphingolipid metabolism.</text>
</comment>
<dbReference type="Gene3D" id="3.90.1150.10">
    <property type="entry name" value="Aspartate Aminotransferase, domain 1"/>
    <property type="match status" value="1"/>
</dbReference>
<keyword evidence="6 16" id="KW-0808">Transferase</keyword>
<evidence type="ECO:0000256" key="13">
    <source>
        <dbReference type="ARBA" id="ARBA00042649"/>
    </source>
</evidence>
<comment type="similarity">
    <text evidence="4">Belongs to the class-II pyridoxal-phosphate-dependent aminotransferase family.</text>
</comment>
<dbReference type="GO" id="GO:0046513">
    <property type="term" value="P:ceramide biosynthetic process"/>
    <property type="evidence" value="ECO:0007669"/>
    <property type="project" value="TreeGrafter"/>
</dbReference>
<comment type="caution">
    <text evidence="16">The sequence shown here is derived from an EMBL/GenBank/DDBJ whole genome shotgun (WGS) entry which is preliminary data.</text>
</comment>
<dbReference type="STRING" id="158441.A0A226F259"/>
<proteinExistence type="inferred from homology"/>
<name>A0A226F259_FOLCA</name>
<evidence type="ECO:0000256" key="10">
    <source>
        <dbReference type="ARBA" id="ARBA00023315"/>
    </source>
</evidence>
<reference evidence="16 17" key="1">
    <citation type="submission" date="2015-12" db="EMBL/GenBank/DDBJ databases">
        <title>The genome of Folsomia candida.</title>
        <authorList>
            <person name="Faddeeva A."/>
            <person name="Derks M.F."/>
            <person name="Anvar Y."/>
            <person name="Smit S."/>
            <person name="Van Straalen N."/>
            <person name="Roelofs D."/>
        </authorList>
    </citation>
    <scope>NUCLEOTIDE SEQUENCE [LARGE SCALE GENOMIC DNA]</scope>
    <source>
        <strain evidence="16 17">VU population</strain>
        <tissue evidence="16">Whole body</tissue>
    </source>
</reference>
<evidence type="ECO:0000256" key="11">
    <source>
        <dbReference type="ARBA" id="ARBA00041066"/>
    </source>
</evidence>
<evidence type="ECO:0000256" key="14">
    <source>
        <dbReference type="SAM" id="SignalP"/>
    </source>
</evidence>
<evidence type="ECO:0000259" key="15">
    <source>
        <dbReference type="Pfam" id="PF00155"/>
    </source>
</evidence>
<keyword evidence="17" id="KW-1185">Reference proteome</keyword>
<feature type="domain" description="Aminotransferase class I/classII large" evidence="15">
    <location>
        <begin position="83"/>
        <end position="442"/>
    </location>
</feature>
<dbReference type="InterPro" id="IPR050087">
    <property type="entry name" value="AON_synthase_class-II"/>
</dbReference>
<evidence type="ECO:0000256" key="4">
    <source>
        <dbReference type="ARBA" id="ARBA00008392"/>
    </source>
</evidence>
<keyword evidence="7" id="KW-0663">Pyridoxal phosphate</keyword>
<evidence type="ECO:0000256" key="9">
    <source>
        <dbReference type="ARBA" id="ARBA00023098"/>
    </source>
</evidence>
<dbReference type="InterPro" id="IPR015422">
    <property type="entry name" value="PyrdxlP-dep_Trfase_small"/>
</dbReference>
<dbReference type="InterPro" id="IPR015421">
    <property type="entry name" value="PyrdxlP-dep_Trfase_major"/>
</dbReference>
<accession>A0A226F259</accession>
<dbReference type="PANTHER" id="PTHR13693">
    <property type="entry name" value="CLASS II AMINOTRANSFERASE/8-AMINO-7-OXONONANOATE SYNTHASE"/>
    <property type="match status" value="1"/>
</dbReference>
<evidence type="ECO:0000256" key="6">
    <source>
        <dbReference type="ARBA" id="ARBA00022679"/>
    </source>
</evidence>
<protein>
    <recommendedName>
        <fullName evidence="11">Serine palmitoyltransferase 1</fullName>
        <ecNumber evidence="5">2.3.1.50</ecNumber>
    </recommendedName>
    <alternativeName>
        <fullName evidence="12">Long chain base biosynthesis protein 1</fullName>
    </alternativeName>
    <alternativeName>
        <fullName evidence="13">Serine-palmitoyl-CoA transferase 1</fullName>
    </alternativeName>
</protein>
<dbReference type="Gene3D" id="3.40.640.10">
    <property type="entry name" value="Type I PLP-dependent aspartate aminotransferase-like (Major domain)"/>
    <property type="match status" value="1"/>
</dbReference>
<dbReference type="GO" id="GO:0030170">
    <property type="term" value="F:pyridoxal phosphate binding"/>
    <property type="evidence" value="ECO:0007669"/>
    <property type="project" value="InterPro"/>
</dbReference>
<evidence type="ECO:0000313" key="16">
    <source>
        <dbReference type="EMBL" id="OXA63852.1"/>
    </source>
</evidence>
<dbReference type="EMBL" id="LNIX01000001">
    <property type="protein sequence ID" value="OXA63852.1"/>
    <property type="molecule type" value="Genomic_DNA"/>
</dbReference>
<evidence type="ECO:0000256" key="3">
    <source>
        <dbReference type="ARBA" id="ARBA00004991"/>
    </source>
</evidence>
<dbReference type="GO" id="GO:0004758">
    <property type="term" value="F:serine C-palmitoyltransferase activity"/>
    <property type="evidence" value="ECO:0007669"/>
    <property type="project" value="UniProtKB-EC"/>
</dbReference>
<dbReference type="Pfam" id="PF00155">
    <property type="entry name" value="Aminotran_1_2"/>
    <property type="match status" value="1"/>
</dbReference>
<evidence type="ECO:0000256" key="12">
    <source>
        <dbReference type="ARBA" id="ARBA00041765"/>
    </source>
</evidence>
<evidence type="ECO:0000313" key="17">
    <source>
        <dbReference type="Proteomes" id="UP000198287"/>
    </source>
</evidence>
<evidence type="ECO:0000256" key="7">
    <source>
        <dbReference type="ARBA" id="ARBA00022898"/>
    </source>
</evidence>
<feature type="signal peptide" evidence="14">
    <location>
        <begin position="1"/>
        <end position="20"/>
    </location>
</feature>
<gene>
    <name evidence="16" type="ORF">Fcan01_01063</name>
</gene>
<sequence length="448" mass="49405">MMPLFSPADLLVSILSWVLNVPTPSKLDKKREELKNNWHTATPTWNYKPGSLTSKSSHAKGPITTTPITTGVVDKYIILASEKYLNLATPNFLGVSQHPRLNSAAEKCVQKFGPGTSGPPIFYGSADVYKEMDRNIAKFLQVDDCVTYNITFTAMLSAIQVYAGPGDVIFVDEQVNISIRLGLGLSKSRIIYFKANDVQHLARLLEQEETNNQERRRFCVLEGIYAQTGTLCPLGEINDLCKRHKVRILLDESVSFGVLGATGRGATEHFGIKATDMDVICGTFEAGFASYGGFIAGSTVVASFQRFYGNGHIFSTALPPMFTSVVNEGLKMLQEDNSNLVRLRKNCELMHRELEKVNQLRICSDPISPVKHLSVKNPSISMDEASLILDRAIESLKINHKIAVGKVSPGGTKANSHLSPSIRICVNSLLQKKDIDDFVSALQNIFYD</sequence>
<dbReference type="PANTHER" id="PTHR13693:SF2">
    <property type="entry name" value="SERINE PALMITOYLTRANSFERASE 1"/>
    <property type="match status" value="1"/>
</dbReference>
<comment type="pathway">
    <text evidence="3">Sphingolipid metabolism.</text>
</comment>
<dbReference type="InterPro" id="IPR015424">
    <property type="entry name" value="PyrdxlP-dep_Trfase"/>
</dbReference>
<dbReference type="AlphaFoldDB" id="A0A226F259"/>
<feature type="chain" id="PRO_5012917614" description="Serine palmitoyltransferase 1" evidence="14">
    <location>
        <begin position="21"/>
        <end position="448"/>
    </location>
</feature>
<keyword evidence="14" id="KW-0732">Signal</keyword>
<keyword evidence="10" id="KW-0012">Acyltransferase</keyword>
<dbReference type="Proteomes" id="UP000198287">
    <property type="component" value="Unassembled WGS sequence"/>
</dbReference>
<evidence type="ECO:0000256" key="2">
    <source>
        <dbReference type="ARBA" id="ARBA00004760"/>
    </source>
</evidence>
<evidence type="ECO:0000256" key="8">
    <source>
        <dbReference type="ARBA" id="ARBA00022919"/>
    </source>
</evidence>
<dbReference type="InterPro" id="IPR004839">
    <property type="entry name" value="Aminotransferase_I/II_large"/>
</dbReference>
<dbReference type="GO" id="GO:0016020">
    <property type="term" value="C:membrane"/>
    <property type="evidence" value="ECO:0007669"/>
    <property type="project" value="GOC"/>
</dbReference>
<comment type="cofactor">
    <cofactor evidence="1">
        <name>pyridoxal 5'-phosphate</name>
        <dbReference type="ChEBI" id="CHEBI:597326"/>
    </cofactor>
</comment>
<keyword evidence="9" id="KW-0443">Lipid metabolism</keyword>
<dbReference type="GO" id="GO:0046512">
    <property type="term" value="P:sphingosine biosynthetic process"/>
    <property type="evidence" value="ECO:0007669"/>
    <property type="project" value="TreeGrafter"/>
</dbReference>
<evidence type="ECO:0000256" key="5">
    <source>
        <dbReference type="ARBA" id="ARBA00013220"/>
    </source>
</evidence>
<dbReference type="OrthoDB" id="3168162at2759"/>
<organism evidence="16 17">
    <name type="scientific">Folsomia candida</name>
    <name type="common">Springtail</name>
    <dbReference type="NCBI Taxonomy" id="158441"/>
    <lineage>
        <taxon>Eukaryota</taxon>
        <taxon>Metazoa</taxon>
        <taxon>Ecdysozoa</taxon>
        <taxon>Arthropoda</taxon>
        <taxon>Hexapoda</taxon>
        <taxon>Collembola</taxon>
        <taxon>Entomobryomorpha</taxon>
        <taxon>Isotomoidea</taxon>
        <taxon>Isotomidae</taxon>
        <taxon>Proisotominae</taxon>
        <taxon>Folsomia</taxon>
    </lineage>
</organism>
<keyword evidence="8" id="KW-0746">Sphingolipid metabolism</keyword>
<dbReference type="GO" id="GO:0005783">
    <property type="term" value="C:endoplasmic reticulum"/>
    <property type="evidence" value="ECO:0007669"/>
    <property type="project" value="TreeGrafter"/>
</dbReference>
<dbReference type="EC" id="2.3.1.50" evidence="5"/>
<evidence type="ECO:0000256" key="1">
    <source>
        <dbReference type="ARBA" id="ARBA00001933"/>
    </source>
</evidence>